<dbReference type="EMBL" id="JAANYN010000008">
    <property type="protein sequence ID" value="NHE58763.1"/>
    <property type="molecule type" value="Genomic_DNA"/>
</dbReference>
<evidence type="ECO:0000313" key="1">
    <source>
        <dbReference type="EMBL" id="NHE58763.1"/>
    </source>
</evidence>
<reference evidence="1 2" key="1">
    <citation type="submission" date="2020-03" db="EMBL/GenBank/DDBJ databases">
        <title>Cyclobacterium plantarum sp. nov., a marine bacterium isolated from a coastal-marine wetland.</title>
        <authorList>
            <person name="Sanchez-Porro C."/>
            <person name="Ventosa A."/>
            <person name="Amoozegar M."/>
        </authorList>
    </citation>
    <scope>NUCLEOTIDE SEQUENCE [LARGE SCALE GENOMIC DNA]</scope>
    <source>
        <strain evidence="1 2">GBPx2</strain>
    </source>
</reference>
<dbReference type="Proteomes" id="UP000649799">
    <property type="component" value="Unassembled WGS sequence"/>
</dbReference>
<organism evidence="1 2">
    <name type="scientific">Cyclobacterium plantarum</name>
    <dbReference type="NCBI Taxonomy" id="2716263"/>
    <lineage>
        <taxon>Bacteria</taxon>
        <taxon>Pseudomonadati</taxon>
        <taxon>Bacteroidota</taxon>
        <taxon>Cytophagia</taxon>
        <taxon>Cytophagales</taxon>
        <taxon>Cyclobacteriaceae</taxon>
        <taxon>Cyclobacterium</taxon>
    </lineage>
</organism>
<dbReference type="RefSeq" id="WP_166149455.1">
    <property type="nucleotide sequence ID" value="NZ_JAANYN010000008.1"/>
</dbReference>
<keyword evidence="2" id="KW-1185">Reference proteome</keyword>
<evidence type="ECO:0000313" key="2">
    <source>
        <dbReference type="Proteomes" id="UP000649799"/>
    </source>
</evidence>
<dbReference type="InterPro" id="IPR003737">
    <property type="entry name" value="GlcNAc_PI_deacetylase-related"/>
</dbReference>
<dbReference type="Gene3D" id="3.40.50.10320">
    <property type="entry name" value="LmbE-like"/>
    <property type="match status" value="1"/>
</dbReference>
<name>A0ABX0HCW8_9BACT</name>
<dbReference type="InterPro" id="IPR029062">
    <property type="entry name" value="Class_I_gatase-like"/>
</dbReference>
<dbReference type="SUPFAM" id="SSF102588">
    <property type="entry name" value="LmbE-like"/>
    <property type="match status" value="1"/>
</dbReference>
<dbReference type="SUPFAM" id="SSF52317">
    <property type="entry name" value="Class I glutamine amidotransferase-like"/>
    <property type="match status" value="1"/>
</dbReference>
<dbReference type="PANTHER" id="PTHR12993">
    <property type="entry name" value="N-ACETYLGLUCOSAMINYL-PHOSPHATIDYLINOSITOL DE-N-ACETYLASE-RELATED"/>
    <property type="match status" value="1"/>
</dbReference>
<dbReference type="Pfam" id="PF02585">
    <property type="entry name" value="PIG-L"/>
    <property type="match status" value="1"/>
</dbReference>
<gene>
    <name evidence="1" type="ORF">G9Q97_18285</name>
</gene>
<accession>A0ABX0HCW8</accession>
<dbReference type="InterPro" id="IPR024078">
    <property type="entry name" value="LmbE-like_dom_sf"/>
</dbReference>
<sequence>MNLFKRSGLLLVFYLAGIYLTAPFASAQSGSEIYHQLLKLKETKRVLYIAAHPDDENTRLIAYLSNAINAEVGYLSLTRGDGGQNLIGKELGIQLGMIRTQELLKARETDGGRQFFSRAIDFGYSKTPNETLNNWDREKLLSDVIWVIRNFQPDIIITRFNTTPGTTHGHHTTSAILAREAYEKAGDPNVFPEQMKWVKPWSPKRIFWNAYNWGGQYEPKADKKYHSFPVGEFNALLGTTYSQIAADSRTMHKSQGFGATAAIGEGSDFIELVAGASFESGPFDGIPNRWENLEKGSTIQHQIQDLLEDFNFIHPEKNLPELLAIKSALNDVQENLTWVKEKRQLMDEIILAALGWKSLFLANKELSYPSEQIKGRLLVNQPYNTVVNLHAFRTLDTTFELDATVNNNKPFELEMDLQIPKNHPISQPYWLENDPENNLYAVEEQPMIGKAFNDPAISGILHFDINGQSYEVNIPLQYRYNDQVNGEIIQPFTIVPKASVTVDMDNVFLLNGKESIIGVTVTFEGEMKEGKLGIEGLDSAAYRIEERLVDEVNNRYYYKVALSNSNGEEKSHHTVYFETEDGMVFKRGMNRILYEHIPNQTYFPEAAFNLIRMKMDISNQTIGYIPGAGDDIPGVLRNLGYTVEMLENDNFGPSVFSKYNTIIVGIRAFNVNQNFANSITALMEYVKEGGNLIVQYNTSSPLLSRNFGPYPLELSRNRVAVEDSPVEILLKDHPLMNHPNKIEQVDFSGWVQERGLYFPGNWDDTYQTPLLMQDPDETPTKGSLLFANYGQGSFTYSGISWFRLLPAGVPGAVKLFVNLIEQAGEEREGISALE</sequence>
<dbReference type="PANTHER" id="PTHR12993:SF11">
    <property type="entry name" value="N-ACETYLGLUCOSAMINYL-PHOSPHATIDYLINOSITOL DE-N-ACETYLASE"/>
    <property type="match status" value="1"/>
</dbReference>
<comment type="caution">
    <text evidence="1">The sequence shown here is derived from an EMBL/GenBank/DDBJ whole genome shotgun (WGS) entry which is preliminary data.</text>
</comment>
<proteinExistence type="predicted"/>
<protein>
    <submittedName>
        <fullName evidence="1">PIG-L family deacetylase</fullName>
    </submittedName>
</protein>